<dbReference type="PANTHER" id="PTHR11265">
    <property type="entry name" value="S-ADENOSYL-METHYLTRANSFERASE MRAW"/>
    <property type="match status" value="1"/>
</dbReference>
<dbReference type="PANTHER" id="PTHR11265:SF0">
    <property type="entry name" value="12S RRNA N4-METHYLCYTIDINE METHYLTRANSFERASE"/>
    <property type="match status" value="1"/>
</dbReference>
<dbReference type="EMBL" id="HBUF01087725">
    <property type="protein sequence ID" value="CAG6634838.1"/>
    <property type="molecule type" value="Transcribed_RNA"/>
</dbReference>
<dbReference type="GO" id="GO:0070475">
    <property type="term" value="P:rRNA base methylation"/>
    <property type="evidence" value="ECO:0007669"/>
    <property type="project" value="TreeGrafter"/>
</dbReference>
<name>A0A8D8QMP6_9HEMI</name>
<dbReference type="InterPro" id="IPR002903">
    <property type="entry name" value="RsmH"/>
</dbReference>
<dbReference type="SUPFAM" id="SSF53335">
    <property type="entry name" value="S-adenosyl-L-methionine-dependent methyltransferases"/>
    <property type="match status" value="1"/>
</dbReference>
<dbReference type="Gene3D" id="1.10.150.170">
    <property type="entry name" value="Putative methyltransferase TM0872, insert domain"/>
    <property type="match status" value="1"/>
</dbReference>
<dbReference type="EMBL" id="HBUF01087726">
    <property type="protein sequence ID" value="CAG6634840.1"/>
    <property type="molecule type" value="Transcribed_RNA"/>
</dbReference>
<evidence type="ECO:0000256" key="1">
    <source>
        <dbReference type="ARBA" id="ARBA00010396"/>
    </source>
</evidence>
<dbReference type="Gene3D" id="3.40.50.150">
    <property type="entry name" value="Vaccinia Virus protein VP39"/>
    <property type="match status" value="1"/>
</dbReference>
<protein>
    <submittedName>
        <fullName evidence="5">Probable methyltransferase-like protein 15 homolog</fullName>
    </submittedName>
</protein>
<dbReference type="InterPro" id="IPR029063">
    <property type="entry name" value="SAM-dependent_MTases_sf"/>
</dbReference>
<sequence>MRSSKINKTYFSQNILRYNYAFNIQSNHFHNITSVKIPKKCIGGSYSIKCNLLTPHPIFKSHVNQFAQVANSNVLKNNIVNFLCTRDHKDEMTIIDFTFGDGNSTKDILENLEKVKVICLDRDAEAFEKAKELSEKDSRVIPVHGKFSDLPNVLKSMNYTFNSIDGILIDVGISNTQMGSKRGFTPEVNSILDMRLDSTGITGYQVLSAIDEVSLARVLKTYGEEKRAKKIARAIIETRYTFKKLEKTADLNDLVAAVVGTYVRVDAHRNTREHVAQKVYNGLRRFVNNELNELNYAMVIAEKYLKPHGIVVTQCHSIVEDKIVKRHLTGNVIENCANDLALKFINHNLTVDSEEMKDLTCSPWSMLEKSIATDSHVKLRVAIKNCDIFKTHPDTQYTFWT</sequence>
<evidence type="ECO:0000256" key="2">
    <source>
        <dbReference type="ARBA" id="ARBA00022603"/>
    </source>
</evidence>
<dbReference type="NCBIfam" id="TIGR00006">
    <property type="entry name" value="16S rRNA (cytosine(1402)-N(4))-methyltransferase RsmH"/>
    <property type="match status" value="1"/>
</dbReference>
<accession>A0A8D8QMP6</accession>
<proteinExistence type="inferred from homology"/>
<keyword evidence="4" id="KW-0949">S-adenosyl-L-methionine</keyword>
<evidence type="ECO:0000256" key="4">
    <source>
        <dbReference type="ARBA" id="ARBA00022691"/>
    </source>
</evidence>
<comment type="similarity">
    <text evidence="1">Belongs to the methyltransferase superfamily. RsmH family.</text>
</comment>
<organism evidence="5">
    <name type="scientific">Cacopsylla melanoneura</name>
    <dbReference type="NCBI Taxonomy" id="428564"/>
    <lineage>
        <taxon>Eukaryota</taxon>
        <taxon>Metazoa</taxon>
        <taxon>Ecdysozoa</taxon>
        <taxon>Arthropoda</taxon>
        <taxon>Hexapoda</taxon>
        <taxon>Insecta</taxon>
        <taxon>Pterygota</taxon>
        <taxon>Neoptera</taxon>
        <taxon>Paraneoptera</taxon>
        <taxon>Hemiptera</taxon>
        <taxon>Sternorrhyncha</taxon>
        <taxon>Psylloidea</taxon>
        <taxon>Psyllidae</taxon>
        <taxon>Psyllinae</taxon>
        <taxon>Cacopsylla</taxon>
    </lineage>
</organism>
<dbReference type="AlphaFoldDB" id="A0A8D8QMP6"/>
<reference evidence="5" key="1">
    <citation type="submission" date="2021-05" db="EMBL/GenBank/DDBJ databases">
        <authorList>
            <person name="Alioto T."/>
            <person name="Alioto T."/>
            <person name="Gomez Garrido J."/>
        </authorList>
    </citation>
    <scope>NUCLEOTIDE SEQUENCE</scope>
</reference>
<dbReference type="SUPFAM" id="SSF81799">
    <property type="entry name" value="Putative methyltransferase TM0872, insert domain"/>
    <property type="match status" value="1"/>
</dbReference>
<evidence type="ECO:0000313" key="5">
    <source>
        <dbReference type="EMBL" id="CAG6634838.1"/>
    </source>
</evidence>
<keyword evidence="2 5" id="KW-0489">Methyltransferase</keyword>
<dbReference type="InterPro" id="IPR023397">
    <property type="entry name" value="SAM-dep_MeTrfase_MraW_recog"/>
</dbReference>
<dbReference type="Pfam" id="PF01795">
    <property type="entry name" value="Methyltransf_5"/>
    <property type="match status" value="1"/>
</dbReference>
<evidence type="ECO:0000256" key="3">
    <source>
        <dbReference type="ARBA" id="ARBA00022679"/>
    </source>
</evidence>
<keyword evidence="3 5" id="KW-0808">Transferase</keyword>
<dbReference type="GO" id="GO:0071424">
    <property type="term" value="F:rRNA (cytosine-N4-)-methyltransferase activity"/>
    <property type="evidence" value="ECO:0007669"/>
    <property type="project" value="TreeGrafter"/>
</dbReference>
<dbReference type="EMBL" id="HBUF01087727">
    <property type="protein sequence ID" value="CAG6634842.1"/>
    <property type="molecule type" value="Transcribed_RNA"/>
</dbReference>